<dbReference type="GO" id="GO:0000160">
    <property type="term" value="P:phosphorelay signal transduction system"/>
    <property type="evidence" value="ECO:0007669"/>
    <property type="project" value="InterPro"/>
</dbReference>
<dbReference type="Proteomes" id="UP000243547">
    <property type="component" value="Unassembled WGS sequence"/>
</dbReference>
<evidence type="ECO:0000256" key="4">
    <source>
        <dbReference type="PROSITE-ProRule" id="PRU00169"/>
    </source>
</evidence>
<evidence type="ECO:0000313" key="7">
    <source>
        <dbReference type="Proteomes" id="UP000243547"/>
    </source>
</evidence>
<dbReference type="AlphaFoldDB" id="A0A1M6M869"/>
<dbReference type="STRING" id="1120989.SAMN02745227_00708"/>
<keyword evidence="2 4" id="KW-0597">Phosphoprotein</keyword>
<feature type="modified residue" description="4-aspartylphosphate" evidence="4">
    <location>
        <position position="60"/>
    </location>
</feature>
<gene>
    <name evidence="6" type="ORF">SAMN02745227_00708</name>
</gene>
<organism evidence="6 7">
    <name type="scientific">Anaerobranca californiensis DSM 14826</name>
    <dbReference type="NCBI Taxonomy" id="1120989"/>
    <lineage>
        <taxon>Bacteria</taxon>
        <taxon>Bacillati</taxon>
        <taxon>Bacillota</taxon>
        <taxon>Clostridia</taxon>
        <taxon>Eubacteriales</taxon>
        <taxon>Proteinivoracaceae</taxon>
        <taxon>Anaerobranca</taxon>
    </lineage>
</organism>
<evidence type="ECO:0000256" key="1">
    <source>
        <dbReference type="ARBA" id="ARBA00018672"/>
    </source>
</evidence>
<evidence type="ECO:0000256" key="2">
    <source>
        <dbReference type="ARBA" id="ARBA00022553"/>
    </source>
</evidence>
<evidence type="ECO:0000313" key="6">
    <source>
        <dbReference type="EMBL" id="SHJ79642.1"/>
    </source>
</evidence>
<dbReference type="EMBL" id="FRAI01000006">
    <property type="protein sequence ID" value="SHJ79642.1"/>
    <property type="molecule type" value="Genomic_DNA"/>
</dbReference>
<dbReference type="PANTHER" id="PTHR44591:SF3">
    <property type="entry name" value="RESPONSE REGULATORY DOMAIN-CONTAINING PROTEIN"/>
    <property type="match status" value="1"/>
</dbReference>
<protein>
    <recommendedName>
        <fullName evidence="1">Stage 0 sporulation protein A homolog</fullName>
    </recommendedName>
</protein>
<proteinExistence type="predicted"/>
<dbReference type="SUPFAM" id="SSF52172">
    <property type="entry name" value="CheY-like"/>
    <property type="match status" value="1"/>
</dbReference>
<dbReference type="InterPro" id="IPR001789">
    <property type="entry name" value="Sig_transdc_resp-reg_receiver"/>
</dbReference>
<evidence type="ECO:0000259" key="5">
    <source>
        <dbReference type="PROSITE" id="PS50110"/>
    </source>
</evidence>
<accession>A0A1M6M869</accession>
<dbReference type="InterPro" id="IPR011006">
    <property type="entry name" value="CheY-like_superfamily"/>
</dbReference>
<dbReference type="InterPro" id="IPR050595">
    <property type="entry name" value="Bact_response_regulator"/>
</dbReference>
<name>A0A1M6M869_9FIRM</name>
<dbReference type="PROSITE" id="PS50110">
    <property type="entry name" value="RESPONSE_REGULATORY"/>
    <property type="match status" value="1"/>
</dbReference>
<keyword evidence="7" id="KW-1185">Reference proteome</keyword>
<dbReference type="Gene3D" id="3.40.50.2300">
    <property type="match status" value="1"/>
</dbReference>
<dbReference type="Pfam" id="PF00072">
    <property type="entry name" value="Response_reg"/>
    <property type="match status" value="1"/>
</dbReference>
<sequence>MVFWRRKNGEKILVTDDQVGIRRLLTEILKPQGYEVYECSDGLQAIEFLKGNTVDLVLLDMKMPILDGITTLRKIKDLNIDAKVVIMTAFGELKVTKDAQKLGALDYILKPFDVIQLLEVVEKYA</sequence>
<comment type="function">
    <text evidence="3">May play the central regulatory role in sporulation. It may be an element of the effector pathway responsible for the activation of sporulation genes in response to nutritional stress. Spo0A may act in concert with spo0H (a sigma factor) to control the expression of some genes that are critical to the sporulation process.</text>
</comment>
<dbReference type="OrthoDB" id="9808843at2"/>
<evidence type="ECO:0000256" key="3">
    <source>
        <dbReference type="ARBA" id="ARBA00024867"/>
    </source>
</evidence>
<dbReference type="PANTHER" id="PTHR44591">
    <property type="entry name" value="STRESS RESPONSE REGULATOR PROTEIN 1"/>
    <property type="match status" value="1"/>
</dbReference>
<dbReference type="RefSeq" id="WP_072906342.1">
    <property type="nucleotide sequence ID" value="NZ_FRAI01000006.1"/>
</dbReference>
<feature type="domain" description="Response regulatory" evidence="5">
    <location>
        <begin position="11"/>
        <end position="125"/>
    </location>
</feature>
<dbReference type="SMART" id="SM00448">
    <property type="entry name" value="REC"/>
    <property type="match status" value="1"/>
</dbReference>
<reference evidence="7" key="1">
    <citation type="submission" date="2016-11" db="EMBL/GenBank/DDBJ databases">
        <authorList>
            <person name="Varghese N."/>
            <person name="Submissions S."/>
        </authorList>
    </citation>
    <scope>NUCLEOTIDE SEQUENCE [LARGE SCALE GENOMIC DNA]</scope>
    <source>
        <strain evidence="7">DSM 14826</strain>
    </source>
</reference>